<evidence type="ECO:0000313" key="1">
    <source>
        <dbReference type="EMBL" id="MED6137092.1"/>
    </source>
</evidence>
<dbReference type="Proteomes" id="UP001341840">
    <property type="component" value="Unassembled WGS sequence"/>
</dbReference>
<comment type="caution">
    <text evidence="1">The sequence shown here is derived from an EMBL/GenBank/DDBJ whole genome shotgun (WGS) entry which is preliminary data.</text>
</comment>
<name>A0ABU6SKX9_9FABA</name>
<proteinExistence type="predicted"/>
<evidence type="ECO:0000313" key="2">
    <source>
        <dbReference type="Proteomes" id="UP001341840"/>
    </source>
</evidence>
<sequence>MAEVEAMGFGSLQHILEWIVNQEIYTYLASKFDLDNNVIKDDVANVEINAEIVERALRLPSCGISKPFLAKNGVPLPEAYEMNKFLCKVINLKIKELNNSNLPRFTKKFYCVEFGILDTILSERNLTAYETRGEYIGMNPNLGLDKEKAATRQWICDC</sequence>
<keyword evidence="2" id="KW-1185">Reference proteome</keyword>
<reference evidence="1 2" key="1">
    <citation type="journal article" date="2023" name="Plants (Basel)">
        <title>Bridging the Gap: Combining Genomics and Transcriptomics Approaches to Understand Stylosanthes scabra, an Orphan Legume from the Brazilian Caatinga.</title>
        <authorList>
            <person name="Ferreira-Neto J.R.C."/>
            <person name="da Silva M.D."/>
            <person name="Binneck E."/>
            <person name="de Melo N.F."/>
            <person name="da Silva R.H."/>
            <person name="de Melo A.L.T.M."/>
            <person name="Pandolfi V."/>
            <person name="Bustamante F.O."/>
            <person name="Brasileiro-Vidal A.C."/>
            <person name="Benko-Iseppon A.M."/>
        </authorList>
    </citation>
    <scope>NUCLEOTIDE SEQUENCE [LARGE SCALE GENOMIC DNA]</scope>
    <source>
        <tissue evidence="1">Leaves</tissue>
    </source>
</reference>
<organism evidence="1 2">
    <name type="scientific">Stylosanthes scabra</name>
    <dbReference type="NCBI Taxonomy" id="79078"/>
    <lineage>
        <taxon>Eukaryota</taxon>
        <taxon>Viridiplantae</taxon>
        <taxon>Streptophyta</taxon>
        <taxon>Embryophyta</taxon>
        <taxon>Tracheophyta</taxon>
        <taxon>Spermatophyta</taxon>
        <taxon>Magnoliopsida</taxon>
        <taxon>eudicotyledons</taxon>
        <taxon>Gunneridae</taxon>
        <taxon>Pentapetalae</taxon>
        <taxon>rosids</taxon>
        <taxon>fabids</taxon>
        <taxon>Fabales</taxon>
        <taxon>Fabaceae</taxon>
        <taxon>Papilionoideae</taxon>
        <taxon>50 kb inversion clade</taxon>
        <taxon>dalbergioids sensu lato</taxon>
        <taxon>Dalbergieae</taxon>
        <taxon>Pterocarpus clade</taxon>
        <taxon>Stylosanthes</taxon>
    </lineage>
</organism>
<protein>
    <submittedName>
        <fullName evidence="1">Uncharacterized protein</fullName>
    </submittedName>
</protein>
<accession>A0ABU6SKX9</accession>
<dbReference type="EMBL" id="JASCZI010060979">
    <property type="protein sequence ID" value="MED6137092.1"/>
    <property type="molecule type" value="Genomic_DNA"/>
</dbReference>
<gene>
    <name evidence="1" type="ORF">PIB30_061747</name>
</gene>